<proteinExistence type="predicted"/>
<reference evidence="1" key="1">
    <citation type="submission" date="2021-02" db="EMBL/GenBank/DDBJ databases">
        <title>Comparative genomics reveals that relaxation of natural selection precedes convergent phenotypic evolution of cavefish.</title>
        <authorList>
            <person name="Peng Z."/>
        </authorList>
    </citation>
    <scope>NUCLEOTIDE SEQUENCE</scope>
    <source>
        <tissue evidence="1">Muscle</tissue>
    </source>
</reference>
<dbReference type="EMBL" id="JAFHDT010000010">
    <property type="protein sequence ID" value="KAI7804220.1"/>
    <property type="molecule type" value="Genomic_DNA"/>
</dbReference>
<gene>
    <name evidence="1" type="ORF">IRJ41_001964</name>
</gene>
<name>A0A9W7TRX8_TRIRA</name>
<sequence>HDRSSFFCVSASLSCKRFFRQSKNLLRILFACHPATKPAANETRIATCNALSDTSA</sequence>
<dbReference type="Proteomes" id="UP001059041">
    <property type="component" value="Linkage Group LG10"/>
</dbReference>
<feature type="non-terminal residue" evidence="1">
    <location>
        <position position="1"/>
    </location>
</feature>
<dbReference type="AlphaFoldDB" id="A0A9W7TRX8"/>
<accession>A0A9W7TRX8</accession>
<feature type="non-terminal residue" evidence="1">
    <location>
        <position position="56"/>
    </location>
</feature>
<comment type="caution">
    <text evidence="1">The sequence shown here is derived from an EMBL/GenBank/DDBJ whole genome shotgun (WGS) entry which is preliminary data.</text>
</comment>
<keyword evidence="2" id="KW-1185">Reference proteome</keyword>
<evidence type="ECO:0000313" key="2">
    <source>
        <dbReference type="Proteomes" id="UP001059041"/>
    </source>
</evidence>
<organism evidence="1 2">
    <name type="scientific">Triplophysa rosa</name>
    <name type="common">Cave loach</name>
    <dbReference type="NCBI Taxonomy" id="992332"/>
    <lineage>
        <taxon>Eukaryota</taxon>
        <taxon>Metazoa</taxon>
        <taxon>Chordata</taxon>
        <taxon>Craniata</taxon>
        <taxon>Vertebrata</taxon>
        <taxon>Euteleostomi</taxon>
        <taxon>Actinopterygii</taxon>
        <taxon>Neopterygii</taxon>
        <taxon>Teleostei</taxon>
        <taxon>Ostariophysi</taxon>
        <taxon>Cypriniformes</taxon>
        <taxon>Nemacheilidae</taxon>
        <taxon>Triplophysa</taxon>
    </lineage>
</organism>
<protein>
    <submittedName>
        <fullName evidence="1">Uncharacterized protein</fullName>
    </submittedName>
</protein>
<evidence type="ECO:0000313" key="1">
    <source>
        <dbReference type="EMBL" id="KAI7804220.1"/>
    </source>
</evidence>